<dbReference type="Pfam" id="PF05236">
    <property type="entry name" value="TAF4"/>
    <property type="match status" value="1"/>
</dbReference>
<dbReference type="CDD" id="cd08045">
    <property type="entry name" value="HFD_TAF4"/>
    <property type="match status" value="1"/>
</dbReference>
<keyword evidence="5" id="KW-0804">Transcription</keyword>
<dbReference type="GO" id="GO:0005669">
    <property type="term" value="C:transcription factor TFIID complex"/>
    <property type="evidence" value="ECO:0007669"/>
    <property type="project" value="InterPro"/>
</dbReference>
<dbReference type="Proteomes" id="UP000195602">
    <property type="component" value="Unassembled WGS sequence"/>
</dbReference>
<dbReference type="GO" id="GO:0006352">
    <property type="term" value="P:DNA-templated transcription initiation"/>
    <property type="evidence" value="ECO:0007669"/>
    <property type="project" value="InterPro"/>
</dbReference>
<comment type="caution">
    <text evidence="11">The sequence shown here is derived from an EMBL/GenBank/DDBJ whole genome shotgun (WGS) entry which is preliminary data.</text>
</comment>
<accession>A0AA91PYI8</accession>
<feature type="domain" description="Transcription initiation factor TFIID component TAF4 C-terminal" evidence="10">
    <location>
        <begin position="268"/>
        <end position="540"/>
    </location>
</feature>
<evidence type="ECO:0000313" key="12">
    <source>
        <dbReference type="Proteomes" id="UP000195602"/>
    </source>
</evidence>
<evidence type="ECO:0000256" key="6">
    <source>
        <dbReference type="ARBA" id="ARBA00023242"/>
    </source>
</evidence>
<dbReference type="EMBL" id="LYUB02000011">
    <property type="protein sequence ID" value="OVF07822.1"/>
    <property type="molecule type" value="Genomic_DNA"/>
</dbReference>
<evidence type="ECO:0000313" key="11">
    <source>
        <dbReference type="EMBL" id="OVF07822.1"/>
    </source>
</evidence>
<reference evidence="11 12" key="1">
    <citation type="submission" date="2017-04" db="EMBL/GenBank/DDBJ databases">
        <title>Draft genome of the yeast Clavispora lusitaniae type strain CBS 6936.</title>
        <authorList>
            <person name="Durrens P."/>
            <person name="Klopp C."/>
            <person name="Biteau N."/>
            <person name="Fitton-Ouhabi V."/>
            <person name="Dementhon K."/>
            <person name="Accoceberry I."/>
            <person name="Sherman D.J."/>
            <person name="Noel T."/>
        </authorList>
    </citation>
    <scope>NUCLEOTIDE SEQUENCE [LARGE SCALE GENOMIC DNA]</scope>
    <source>
        <strain evidence="11 12">CBS 6936</strain>
    </source>
</reference>
<feature type="region of interest" description="Disordered" evidence="9">
    <location>
        <begin position="376"/>
        <end position="402"/>
    </location>
</feature>
<feature type="region of interest" description="Disordered" evidence="9">
    <location>
        <begin position="468"/>
        <end position="503"/>
    </location>
</feature>
<feature type="compositionally biased region" description="Polar residues" evidence="9">
    <location>
        <begin position="111"/>
        <end position="121"/>
    </location>
</feature>
<feature type="region of interest" description="Disordered" evidence="9">
    <location>
        <begin position="142"/>
        <end position="177"/>
    </location>
</feature>
<dbReference type="AlphaFoldDB" id="A0AA91PYI8"/>
<name>A0AA91PYI8_CLALS</name>
<comment type="similarity">
    <text evidence="2">Belongs to the TAF4 family.</text>
</comment>
<dbReference type="InterPro" id="IPR007900">
    <property type="entry name" value="TAF4_C"/>
</dbReference>
<evidence type="ECO:0000256" key="1">
    <source>
        <dbReference type="ARBA" id="ARBA00004123"/>
    </source>
</evidence>
<evidence type="ECO:0000256" key="3">
    <source>
        <dbReference type="ARBA" id="ARBA00017306"/>
    </source>
</evidence>
<feature type="compositionally biased region" description="Low complexity" evidence="9">
    <location>
        <begin position="481"/>
        <end position="498"/>
    </location>
</feature>
<protein>
    <recommendedName>
        <fullName evidence="3">Transcription initiation factor TFIID subunit 4</fullName>
    </recommendedName>
    <alternativeName>
        <fullName evidence="8">TBP-associated factor 4</fullName>
    </alternativeName>
</protein>
<feature type="region of interest" description="Disordered" evidence="9">
    <location>
        <begin position="82"/>
        <end position="121"/>
    </location>
</feature>
<organism evidence="11 12">
    <name type="scientific">Clavispora lusitaniae</name>
    <name type="common">Candida lusitaniae</name>
    <dbReference type="NCBI Taxonomy" id="36911"/>
    <lineage>
        <taxon>Eukaryota</taxon>
        <taxon>Fungi</taxon>
        <taxon>Dikarya</taxon>
        <taxon>Ascomycota</taxon>
        <taxon>Saccharomycotina</taxon>
        <taxon>Pichiomycetes</taxon>
        <taxon>Metschnikowiaceae</taxon>
        <taxon>Clavispora</taxon>
    </lineage>
</organism>
<keyword evidence="6" id="KW-0539">Nucleus</keyword>
<feature type="compositionally biased region" description="Low complexity" evidence="9">
    <location>
        <begin position="379"/>
        <end position="390"/>
    </location>
</feature>
<gene>
    <name evidence="11" type="ORF">A9F13_11g01694</name>
</gene>
<comment type="subcellular location">
    <subcellularLocation>
        <location evidence="1">Nucleus</location>
    </subcellularLocation>
</comment>
<comment type="function">
    <text evidence="7">Functions as a component of the DNA-binding general transcription factor complex TFIID. Binding of TFIID to a promoter (with or without TATA element) is the initial step in pre-initiation complex (PIC) formation. TFIID plays a key role in the regulation of gene expression by RNA polymerase II through different activities such as transcription activator interaction, core promoter recognition and selectivity, TFIIA and TFIIB interaction, chromatin modification (histone acetylation by TAF1), facilitation of DNA opening and initiation of transcription.</text>
</comment>
<keyword evidence="4" id="KW-0805">Transcription regulation</keyword>
<evidence type="ECO:0000256" key="5">
    <source>
        <dbReference type="ARBA" id="ARBA00023163"/>
    </source>
</evidence>
<feature type="compositionally biased region" description="Polar residues" evidence="9">
    <location>
        <begin position="142"/>
        <end position="159"/>
    </location>
</feature>
<evidence type="ECO:0000259" key="10">
    <source>
        <dbReference type="Pfam" id="PF05236"/>
    </source>
</evidence>
<evidence type="ECO:0000256" key="4">
    <source>
        <dbReference type="ARBA" id="ARBA00023015"/>
    </source>
</evidence>
<evidence type="ECO:0000256" key="9">
    <source>
        <dbReference type="SAM" id="MobiDB-lite"/>
    </source>
</evidence>
<feature type="compositionally biased region" description="Polar residues" evidence="9">
    <location>
        <begin position="166"/>
        <end position="177"/>
    </location>
</feature>
<evidence type="ECO:0000256" key="8">
    <source>
        <dbReference type="ARBA" id="ARBA00031747"/>
    </source>
</evidence>
<evidence type="ECO:0000256" key="2">
    <source>
        <dbReference type="ARBA" id="ARBA00006178"/>
    </source>
</evidence>
<proteinExistence type="inferred from homology"/>
<evidence type="ECO:0000256" key="7">
    <source>
        <dbReference type="ARBA" id="ARBA00025346"/>
    </source>
</evidence>
<feature type="region of interest" description="Disordered" evidence="9">
    <location>
        <begin position="208"/>
        <end position="267"/>
    </location>
</feature>
<feature type="compositionally biased region" description="Low complexity" evidence="9">
    <location>
        <begin position="92"/>
        <end position="105"/>
    </location>
</feature>
<feature type="region of interest" description="Disordered" evidence="9">
    <location>
        <begin position="1"/>
        <end position="46"/>
    </location>
</feature>
<sequence length="545" mass="58149">MSSSSGSGTPGASKRPAEDVSTPGNENKKVKAEVSENPLDDAHLNGLFDPLPFETKGGAIDSGFDSSNAKFEMPDFLADRLDVSTPPVNNGSASAATSKSPAATSMGAGTPTDSKFSGAITNNADNSASGFQKTNAQTSYNNANLTNVSSLPRVNSTSRVPDYHQGQASNSPATAPQLYQSSSSINVSSAYPYQKTTAGSMYPNQYRANAGTPGPQYKPSTRFDPKKTYPAPTGVPNMTNAGPAMTGYGGGNAGSTQDKDKPADPSKLNDALAAAGVDIQREEELLSIQNNRTAINLHQQQFANRQRQTFGPMGSFLHPYHVALFMNRTARENGVAQNFMVDPEMLDFMSAACKEWLSSIVMKTIALARHRRRGIPAFNNKNGNSGGKPKSIPPSQRSEVSKELRNLALRQKEQEERRVAKRLALGLEKSDDVAPETGNKVGAEETLHRAANATAAMMTMNPSRKKYSWMTSGASDGGDAGKASPAKDSSSKQSSLISTRGDNGLRYREIRTGNMVTTKDLLGVLEDERMGTSKALIKGYAKLKD</sequence>
<dbReference type="KEGG" id="clus:A9F13_11g01694"/>